<comment type="caution">
    <text evidence="1">The sequence shown here is derived from an EMBL/GenBank/DDBJ whole genome shotgun (WGS) entry which is preliminary data.</text>
</comment>
<dbReference type="Proteomes" id="UP000658793">
    <property type="component" value="Unassembled WGS sequence"/>
</dbReference>
<evidence type="ECO:0000313" key="2">
    <source>
        <dbReference type="Proteomes" id="UP000658793"/>
    </source>
</evidence>
<protein>
    <submittedName>
        <fullName evidence="1">Uncharacterized protein</fullName>
    </submittedName>
</protein>
<gene>
    <name evidence="1" type="ORF">GCM10008015_13770</name>
</gene>
<dbReference type="EMBL" id="BMGA01000002">
    <property type="protein sequence ID" value="GGA74312.1"/>
    <property type="molecule type" value="Genomic_DNA"/>
</dbReference>
<organism evidence="1 2">
    <name type="scientific">Flavobacterium palustre</name>
    <dbReference type="NCBI Taxonomy" id="1476463"/>
    <lineage>
        <taxon>Bacteria</taxon>
        <taxon>Pseudomonadati</taxon>
        <taxon>Bacteroidota</taxon>
        <taxon>Flavobacteriia</taxon>
        <taxon>Flavobacteriales</taxon>
        <taxon>Flavobacteriaceae</taxon>
        <taxon>Flavobacterium</taxon>
    </lineage>
</organism>
<proteinExistence type="predicted"/>
<reference evidence="2" key="1">
    <citation type="journal article" date="2019" name="Int. J. Syst. Evol. Microbiol.">
        <title>The Global Catalogue of Microorganisms (GCM) 10K type strain sequencing project: providing services to taxonomists for standard genome sequencing and annotation.</title>
        <authorList>
            <consortium name="The Broad Institute Genomics Platform"/>
            <consortium name="The Broad Institute Genome Sequencing Center for Infectious Disease"/>
            <person name="Wu L."/>
            <person name="Ma J."/>
        </authorList>
    </citation>
    <scope>NUCLEOTIDE SEQUENCE [LARGE SCALE GENOMIC DNA]</scope>
    <source>
        <strain evidence="2">CGMCC 1.12811</strain>
    </source>
</reference>
<evidence type="ECO:0000313" key="1">
    <source>
        <dbReference type="EMBL" id="GGA74312.1"/>
    </source>
</evidence>
<sequence length="185" mass="22091">MDFTKNLIQVICWTEELSKKFDFQNGKYGLVFRKTNPELNGSKLYSFDDDYATWTIDDYSFDNYDLLLDLALKQRPNSDQVDLSKLDELGRILSFQTCVTTHDGAPIVESRNFVDEGDVPPIDTWFYLKRNYFHSDYKCEQSLFCWIPKKFEKVIQQAIDVEILDSYRWFDENDKYNYDRIKNSR</sequence>
<keyword evidence="2" id="KW-1185">Reference proteome</keyword>
<name>A0ABQ1HGS6_9FLAO</name>
<accession>A0ABQ1HGS6</accession>